<evidence type="ECO:0000256" key="1">
    <source>
        <dbReference type="SAM" id="MobiDB-lite"/>
    </source>
</evidence>
<keyword evidence="3" id="KW-1185">Reference proteome</keyword>
<protein>
    <submittedName>
        <fullName evidence="2">Uncharacterized protein</fullName>
    </submittedName>
</protein>
<organism evidence="2 3">
    <name type="scientific">Hypholoma sublateritium (strain FD-334 SS-4)</name>
    <dbReference type="NCBI Taxonomy" id="945553"/>
    <lineage>
        <taxon>Eukaryota</taxon>
        <taxon>Fungi</taxon>
        <taxon>Dikarya</taxon>
        <taxon>Basidiomycota</taxon>
        <taxon>Agaricomycotina</taxon>
        <taxon>Agaricomycetes</taxon>
        <taxon>Agaricomycetidae</taxon>
        <taxon>Agaricales</taxon>
        <taxon>Agaricineae</taxon>
        <taxon>Strophariaceae</taxon>
        <taxon>Hypholoma</taxon>
    </lineage>
</organism>
<dbReference type="STRING" id="945553.A0A0D2NJD9"/>
<evidence type="ECO:0000313" key="2">
    <source>
        <dbReference type="EMBL" id="KJA16676.1"/>
    </source>
</evidence>
<accession>A0A0D2NJD9</accession>
<feature type="region of interest" description="Disordered" evidence="1">
    <location>
        <begin position="18"/>
        <end position="38"/>
    </location>
</feature>
<proteinExistence type="predicted"/>
<dbReference type="AlphaFoldDB" id="A0A0D2NJD9"/>
<dbReference type="EMBL" id="KN817617">
    <property type="protein sequence ID" value="KJA16676.1"/>
    <property type="molecule type" value="Genomic_DNA"/>
</dbReference>
<sequence length="742" mass="76689">MPSCFPCFGRRRSAPSERAPLLPKYHPKPEAAAPPPPLPAATDRILAVLAALSAGQLPDQAQVARALEALLRSELLRAAVESDGGAAGPADGPTGTAGRRVLGEARELAQALLRFGGEKNADDVLQELYTQLARVSAPGADDLASQEAAGDAELVRRAICALGEACLTSPAFWGILADLLAIAEDVGAVAPLADSTAETHDTTPHADCAETKTHIYQSLRAVFSRSQRHPAARRALRALFTLVHTFAEQLAASDSPQPYSKGDALLSTVKDVLERAAQGRTLDALLDAFARVVRGLAEAPPCSSDGSTTQNDDDSAPPSPAAEPAAALADEASVPPKPKGKRNKKARTREKKAAERAAAQRAQAAALAEVQAAAALRAGAAAAAVERTWGERRAYVGRLAACMERALGDDAVEEEEVHALVAEGVALLAPSAGSAAPDGSVEQAAERSRRAFAADVARLARELTAHAAAFQNDATTAAVLRALPALDSALSALFAESSGFKTWVAWAAWAAPRVLRMLPADALPIPVLEGNTSSASGTFTPGPGASAVVITDTMEVRVDAAAAEDVHIYIDGISARASRIAYTTTRPGALYAQHDAGALTLPGGASLSLAIALAPGPGPAQPFRVVGVDAALAAPTLRIVQSAHWLLATRVGQAFLAPALARLAQRAVEARVRGALEGLAVGLGGVALASRAGEEEEAESGAAKVGRWWCALLALFGRTARRDLGVQTTTDTDTWKSAAFDF</sequence>
<reference evidence="3" key="1">
    <citation type="submission" date="2014-04" db="EMBL/GenBank/DDBJ databases">
        <title>Evolutionary Origins and Diversification of the Mycorrhizal Mutualists.</title>
        <authorList>
            <consortium name="DOE Joint Genome Institute"/>
            <consortium name="Mycorrhizal Genomics Consortium"/>
            <person name="Kohler A."/>
            <person name="Kuo A."/>
            <person name="Nagy L.G."/>
            <person name="Floudas D."/>
            <person name="Copeland A."/>
            <person name="Barry K.W."/>
            <person name="Cichocki N."/>
            <person name="Veneault-Fourrey C."/>
            <person name="LaButti K."/>
            <person name="Lindquist E.A."/>
            <person name="Lipzen A."/>
            <person name="Lundell T."/>
            <person name="Morin E."/>
            <person name="Murat C."/>
            <person name="Riley R."/>
            <person name="Ohm R."/>
            <person name="Sun H."/>
            <person name="Tunlid A."/>
            <person name="Henrissat B."/>
            <person name="Grigoriev I.V."/>
            <person name="Hibbett D.S."/>
            <person name="Martin F."/>
        </authorList>
    </citation>
    <scope>NUCLEOTIDE SEQUENCE [LARGE SCALE GENOMIC DNA]</scope>
    <source>
        <strain evidence="3">FD-334 SS-4</strain>
    </source>
</reference>
<dbReference type="OrthoDB" id="3026449at2759"/>
<name>A0A0D2NJD9_HYPSF</name>
<evidence type="ECO:0000313" key="3">
    <source>
        <dbReference type="Proteomes" id="UP000054270"/>
    </source>
</evidence>
<dbReference type="Proteomes" id="UP000054270">
    <property type="component" value="Unassembled WGS sequence"/>
</dbReference>
<gene>
    <name evidence="2" type="ORF">HYPSUDRAFT_206863</name>
</gene>
<feature type="compositionally biased region" description="Basic residues" evidence="1">
    <location>
        <begin position="338"/>
        <end position="350"/>
    </location>
</feature>
<feature type="compositionally biased region" description="Low complexity" evidence="1">
    <location>
        <begin position="322"/>
        <end position="334"/>
    </location>
</feature>
<feature type="region of interest" description="Disordered" evidence="1">
    <location>
        <begin position="298"/>
        <end position="358"/>
    </location>
</feature>